<dbReference type="EC" id="3.6.1.55" evidence="12"/>
<dbReference type="InterPro" id="IPR029119">
    <property type="entry name" value="MutY_C"/>
</dbReference>
<evidence type="ECO:0000256" key="6">
    <source>
        <dbReference type="ARBA" id="ARBA00022763"/>
    </source>
</evidence>
<dbReference type="NCBIfam" id="NF006530">
    <property type="entry name" value="PRK08999.1"/>
    <property type="match status" value="1"/>
</dbReference>
<evidence type="ECO:0000256" key="3">
    <source>
        <dbReference type="ARBA" id="ARBA00022457"/>
    </source>
</evidence>
<keyword evidence="3" id="KW-0515">Mutator protein</keyword>
<dbReference type="PROSITE" id="PS51462">
    <property type="entry name" value="NUDIX"/>
    <property type="match status" value="1"/>
</dbReference>
<keyword evidence="7 18" id="KW-0378">Hydrolase</keyword>
<comment type="catalytic activity">
    <reaction evidence="11">
        <text>8-oxo-GTP + H2O = 8-oxo-GMP + diphosphate + H(+)</text>
        <dbReference type="Rhea" id="RHEA:67616"/>
        <dbReference type="ChEBI" id="CHEBI:15377"/>
        <dbReference type="ChEBI" id="CHEBI:15378"/>
        <dbReference type="ChEBI" id="CHEBI:33019"/>
        <dbReference type="ChEBI" id="CHEBI:143553"/>
        <dbReference type="ChEBI" id="CHEBI:145694"/>
    </reaction>
</comment>
<dbReference type="PRINTS" id="PR00502">
    <property type="entry name" value="NUDIXFAMILY"/>
</dbReference>
<dbReference type="GO" id="GO:0006260">
    <property type="term" value="P:DNA replication"/>
    <property type="evidence" value="ECO:0007669"/>
    <property type="project" value="UniProtKB-KW"/>
</dbReference>
<proteinExistence type="inferred from homology"/>
<dbReference type="InterPro" id="IPR036206">
    <property type="entry name" value="ThiamineP_synth_sf"/>
</dbReference>
<evidence type="ECO:0000256" key="12">
    <source>
        <dbReference type="ARBA" id="ARBA00038905"/>
    </source>
</evidence>
<dbReference type="CDD" id="cd00564">
    <property type="entry name" value="TMP_TenI"/>
    <property type="match status" value="1"/>
</dbReference>
<evidence type="ECO:0000256" key="16">
    <source>
        <dbReference type="ARBA" id="ARBA00042798"/>
    </source>
</evidence>
<evidence type="ECO:0000256" key="14">
    <source>
        <dbReference type="ARBA" id="ARBA00041592"/>
    </source>
</evidence>
<evidence type="ECO:0000256" key="9">
    <source>
        <dbReference type="ARBA" id="ARBA00023204"/>
    </source>
</evidence>
<feature type="domain" description="Nudix hydrolase" evidence="17">
    <location>
        <begin position="3"/>
        <end position="130"/>
    </location>
</feature>
<dbReference type="GO" id="GO:0044716">
    <property type="term" value="F:8-oxo-GDP phosphatase activity"/>
    <property type="evidence" value="ECO:0007669"/>
    <property type="project" value="TreeGrafter"/>
</dbReference>
<keyword evidence="6" id="KW-0227">DNA damage</keyword>
<keyword evidence="5" id="KW-0479">Metal-binding</keyword>
<evidence type="ECO:0000313" key="19">
    <source>
        <dbReference type="Proteomes" id="UP000589896"/>
    </source>
</evidence>
<comment type="similarity">
    <text evidence="2">Belongs to the Nudix hydrolase family.</text>
</comment>
<evidence type="ECO:0000256" key="8">
    <source>
        <dbReference type="ARBA" id="ARBA00022842"/>
    </source>
</evidence>
<dbReference type="GO" id="GO:0009228">
    <property type="term" value="P:thiamine biosynthetic process"/>
    <property type="evidence" value="ECO:0007669"/>
    <property type="project" value="UniProtKB-KW"/>
</dbReference>
<dbReference type="PROSITE" id="PS00893">
    <property type="entry name" value="NUDIX_BOX"/>
    <property type="match status" value="1"/>
</dbReference>
<reference evidence="18 19" key="1">
    <citation type="submission" date="2020-07" db="EMBL/GenBank/DDBJ databases">
        <title>isolation of Luteimonas sp. SJ-16.</title>
        <authorList>
            <person name="Huang X.-X."/>
            <person name="Xu L."/>
            <person name="Sun J.-Q."/>
        </authorList>
    </citation>
    <scope>NUCLEOTIDE SEQUENCE [LARGE SCALE GENOMIC DNA]</scope>
    <source>
        <strain evidence="18 19">SJ-16</strain>
    </source>
</reference>
<dbReference type="InterPro" id="IPR013785">
    <property type="entry name" value="Aldolase_TIM"/>
</dbReference>
<gene>
    <name evidence="18" type="ORF">H0E82_08665</name>
</gene>
<evidence type="ECO:0000256" key="13">
    <source>
        <dbReference type="ARBA" id="ARBA00040794"/>
    </source>
</evidence>
<sequence>MSERSIEVVAGVITDARGRILLSRRTPTQDLPGLWEFPGGKREPGEAADHALARELDEELGIRAVIGAPLIAVPQAYPHKRIRLDVRHVARWTGTPRGREGQALAWVAPERLGRYSMPPADLPVVAALRQPSAYLVTPEPGDDDAEWLAGLDRAIARDVRRVQIRLHGMPPSRQARLLGEAATLCVRRQVDVLFNGAPALARAAGVGVHLSSSALRGMRERPVPPSVRLAASCHSLEELRMAEALGCDFVVLGHVHATPSHPGVPGIGWPAFEALREHTALPIYAIGGLAPADLDEARRHGAQGIAAIRGLWGAADA</sequence>
<keyword evidence="9" id="KW-0234">DNA repair</keyword>
<dbReference type="InterPro" id="IPR020084">
    <property type="entry name" value="NUDIX_hydrolase_CS"/>
</dbReference>
<evidence type="ECO:0000256" key="5">
    <source>
        <dbReference type="ARBA" id="ARBA00022723"/>
    </source>
</evidence>
<dbReference type="PANTHER" id="PTHR47707">
    <property type="entry name" value="8-OXO-DGTP DIPHOSPHATASE"/>
    <property type="match status" value="1"/>
</dbReference>
<dbReference type="AlphaFoldDB" id="A0A7Z0QS86"/>
<evidence type="ECO:0000256" key="4">
    <source>
        <dbReference type="ARBA" id="ARBA00022705"/>
    </source>
</evidence>
<organism evidence="18 19">
    <name type="scientific">Luteimonas deserti</name>
    <dbReference type="NCBI Taxonomy" id="2752306"/>
    <lineage>
        <taxon>Bacteria</taxon>
        <taxon>Pseudomonadati</taxon>
        <taxon>Pseudomonadota</taxon>
        <taxon>Gammaproteobacteria</taxon>
        <taxon>Lysobacterales</taxon>
        <taxon>Lysobacteraceae</taxon>
        <taxon>Luteimonas</taxon>
    </lineage>
</organism>
<accession>A0A7Z0QS86</accession>
<dbReference type="InterPro" id="IPR047127">
    <property type="entry name" value="MutT-like"/>
</dbReference>
<dbReference type="GO" id="GO:0044715">
    <property type="term" value="F:8-oxo-dGDP phosphatase activity"/>
    <property type="evidence" value="ECO:0007669"/>
    <property type="project" value="TreeGrafter"/>
</dbReference>
<dbReference type="PANTHER" id="PTHR47707:SF1">
    <property type="entry name" value="NUDIX HYDROLASE FAMILY PROTEIN"/>
    <property type="match status" value="1"/>
</dbReference>
<dbReference type="GO" id="GO:0008413">
    <property type="term" value="F:8-oxo-7,8-dihydroguanosine triphosphate pyrophosphatase activity"/>
    <property type="evidence" value="ECO:0007669"/>
    <property type="project" value="TreeGrafter"/>
</dbReference>
<dbReference type="InterPro" id="IPR020476">
    <property type="entry name" value="Nudix_hydrolase"/>
</dbReference>
<dbReference type="InterPro" id="IPR000086">
    <property type="entry name" value="NUDIX_hydrolase_dom"/>
</dbReference>
<evidence type="ECO:0000256" key="15">
    <source>
        <dbReference type="ARBA" id="ARBA00041979"/>
    </source>
</evidence>
<keyword evidence="8" id="KW-0460">Magnesium</keyword>
<dbReference type="Pfam" id="PF14815">
    <property type="entry name" value="NUDIX_4"/>
    <property type="match status" value="1"/>
</dbReference>
<dbReference type="SUPFAM" id="SSF51391">
    <property type="entry name" value="Thiamin phosphate synthase"/>
    <property type="match status" value="1"/>
</dbReference>
<dbReference type="Proteomes" id="UP000589896">
    <property type="component" value="Unassembled WGS sequence"/>
</dbReference>
<dbReference type="GO" id="GO:0035539">
    <property type="term" value="F:8-oxo-7,8-dihydrodeoxyguanosine triphosphate pyrophosphatase activity"/>
    <property type="evidence" value="ECO:0007669"/>
    <property type="project" value="UniProtKB-EC"/>
</dbReference>
<comment type="cofactor">
    <cofactor evidence="1">
        <name>Mg(2+)</name>
        <dbReference type="ChEBI" id="CHEBI:18420"/>
    </cofactor>
</comment>
<dbReference type="SUPFAM" id="SSF55811">
    <property type="entry name" value="Nudix"/>
    <property type="match status" value="1"/>
</dbReference>
<dbReference type="InterPro" id="IPR022998">
    <property type="entry name" value="ThiamineP_synth_TenI"/>
</dbReference>
<dbReference type="GO" id="GO:0006281">
    <property type="term" value="P:DNA repair"/>
    <property type="evidence" value="ECO:0007669"/>
    <property type="project" value="UniProtKB-KW"/>
</dbReference>
<comment type="catalytic activity">
    <reaction evidence="10">
        <text>8-oxo-dGTP + H2O = 8-oxo-dGMP + diphosphate + H(+)</text>
        <dbReference type="Rhea" id="RHEA:31575"/>
        <dbReference type="ChEBI" id="CHEBI:15377"/>
        <dbReference type="ChEBI" id="CHEBI:15378"/>
        <dbReference type="ChEBI" id="CHEBI:33019"/>
        <dbReference type="ChEBI" id="CHEBI:63224"/>
        <dbReference type="ChEBI" id="CHEBI:77896"/>
        <dbReference type="EC" id="3.6.1.55"/>
    </reaction>
</comment>
<comment type="caution">
    <text evidence="18">The sequence shown here is derived from an EMBL/GenBank/DDBJ whole genome shotgun (WGS) entry which is preliminary data.</text>
</comment>
<dbReference type="EMBL" id="JACCJZ010000016">
    <property type="protein sequence ID" value="NYZ62835.1"/>
    <property type="molecule type" value="Genomic_DNA"/>
</dbReference>
<keyword evidence="19" id="KW-1185">Reference proteome</keyword>
<dbReference type="Gene3D" id="3.20.20.70">
    <property type="entry name" value="Aldolase class I"/>
    <property type="match status" value="1"/>
</dbReference>
<dbReference type="Pfam" id="PF02581">
    <property type="entry name" value="TMP-TENI"/>
    <property type="match status" value="1"/>
</dbReference>
<evidence type="ECO:0000256" key="11">
    <source>
        <dbReference type="ARBA" id="ARBA00036904"/>
    </source>
</evidence>
<keyword evidence="4" id="KW-0235">DNA replication</keyword>
<evidence type="ECO:0000313" key="18">
    <source>
        <dbReference type="EMBL" id="NYZ62835.1"/>
    </source>
</evidence>
<dbReference type="InterPro" id="IPR015797">
    <property type="entry name" value="NUDIX_hydrolase-like_dom_sf"/>
</dbReference>
<dbReference type="CDD" id="cd03425">
    <property type="entry name" value="NUDIX_MutT_NudA_like"/>
    <property type="match status" value="1"/>
</dbReference>
<evidence type="ECO:0000256" key="1">
    <source>
        <dbReference type="ARBA" id="ARBA00001946"/>
    </source>
</evidence>
<evidence type="ECO:0000256" key="2">
    <source>
        <dbReference type="ARBA" id="ARBA00005582"/>
    </source>
</evidence>
<evidence type="ECO:0000259" key="17">
    <source>
        <dbReference type="PROSITE" id="PS51462"/>
    </source>
</evidence>
<evidence type="ECO:0000256" key="7">
    <source>
        <dbReference type="ARBA" id="ARBA00022801"/>
    </source>
</evidence>
<dbReference type="RefSeq" id="WP_180545062.1">
    <property type="nucleotide sequence ID" value="NZ_JACCJZ010000016.1"/>
</dbReference>
<dbReference type="Gene3D" id="3.90.79.10">
    <property type="entry name" value="Nucleoside Triphosphate Pyrophosphohydrolase"/>
    <property type="match status" value="1"/>
</dbReference>
<protein>
    <recommendedName>
        <fullName evidence="13">8-oxo-dGTP diphosphatase</fullName>
        <ecNumber evidence="12">3.6.1.55</ecNumber>
    </recommendedName>
    <alternativeName>
        <fullName evidence="16">7,8-dihydro-8-oxoguanine-triphosphatase</fullName>
    </alternativeName>
    <alternativeName>
        <fullName evidence="15">Mutator protein MutT</fullName>
    </alternativeName>
    <alternativeName>
        <fullName evidence="14">dGTP pyrophosphohydrolase</fullName>
    </alternativeName>
</protein>
<evidence type="ECO:0000256" key="10">
    <source>
        <dbReference type="ARBA" id="ARBA00035861"/>
    </source>
</evidence>
<dbReference type="GO" id="GO:0046872">
    <property type="term" value="F:metal ion binding"/>
    <property type="evidence" value="ECO:0007669"/>
    <property type="project" value="UniProtKB-KW"/>
</dbReference>
<name>A0A7Z0QS86_9GAMM</name>